<protein>
    <submittedName>
        <fullName evidence="1">Uncharacterized protein</fullName>
    </submittedName>
</protein>
<dbReference type="Proteomes" id="UP000661685">
    <property type="component" value="Segment"/>
</dbReference>
<proteinExistence type="predicted"/>
<reference evidence="1" key="1">
    <citation type="submission" date="2020-01" db="EMBL/GenBank/DDBJ databases">
        <title>Patterns of diversity and host range of bacteriophage communities associated with bean-nodulatin bacteria.</title>
        <authorList>
            <person name="Vann Cauwenberghe J."/>
            <person name="Santamaria R.I."/>
            <person name="Bustos P."/>
            <person name="Juarez S."/>
            <person name="Gonzalez V."/>
        </authorList>
    </citation>
    <scope>NUCLEOTIDE SEQUENCE</scope>
</reference>
<accession>A0A7S5UQC0</accession>
<dbReference type="EMBL" id="MN988466">
    <property type="protein sequence ID" value="QIG67185.1"/>
    <property type="molecule type" value="Genomic_DNA"/>
</dbReference>
<gene>
    <name evidence="1" type="ORF">EVB35_005</name>
</gene>
<name>A0A7S5UQC0_9CAUD</name>
<keyword evidence="2" id="KW-1185">Reference proteome</keyword>
<sequence length="78" mass="8575">MEQTVRSTGFEQVMPAANEAKGWNNLNRKQRRASLAKSQAGHPAHFDKATGKFVGKRIRLKTQAAQVAYARGIEAHGV</sequence>
<evidence type="ECO:0000313" key="2">
    <source>
        <dbReference type="Proteomes" id="UP000661685"/>
    </source>
</evidence>
<evidence type="ECO:0000313" key="1">
    <source>
        <dbReference type="EMBL" id="QIG67185.1"/>
    </source>
</evidence>
<organism evidence="1 2">
    <name type="scientific">Rhizobium phage RHph_TM34</name>
    <dbReference type="NCBI Taxonomy" id="2509556"/>
    <lineage>
        <taxon>Viruses</taxon>
        <taxon>Duplodnaviria</taxon>
        <taxon>Heunggongvirae</taxon>
        <taxon>Uroviricota</taxon>
        <taxon>Caudoviricetes</taxon>
        <taxon>Autographivirales</taxon>
        <taxon>Dunnvirinae</taxon>
        <taxon>Tepoztlanvirus</taxon>
        <taxon>Tepoztlanvirus RHphTM34</taxon>
    </lineage>
</organism>